<dbReference type="Proteomes" id="UP000195880">
    <property type="component" value="Chromosome"/>
</dbReference>
<dbReference type="KEGG" id="salf:SMD44_04467"/>
<sequence>MSTVAVVCQLLVAAAFLSIPLVRHRFGPAAKAAADRELDRQGVPAGVLEANGLRFDAGGHEALAPLAVAAVMVILAGLGLADHAWSHPLTWVFQSLVIAMNALILHSNLTTTRSVETAFRRKGDPVLARIDVAAFLKAAEGAFPGWVTVLQNVRHVVVFGGSALALVGIAVAG</sequence>
<accession>A0A1Z1WF32</accession>
<dbReference type="AlphaFoldDB" id="A0A1Z1WF32"/>
<dbReference type="STRING" id="67267.GCA_000716675_07647"/>
<protein>
    <submittedName>
        <fullName evidence="2">Uncharacterized protein</fullName>
    </submittedName>
</protein>
<dbReference type="EMBL" id="CP021748">
    <property type="protein sequence ID" value="ARX85009.1"/>
    <property type="molecule type" value="Genomic_DNA"/>
</dbReference>
<proteinExistence type="predicted"/>
<evidence type="ECO:0000256" key="1">
    <source>
        <dbReference type="SAM" id="Phobius"/>
    </source>
</evidence>
<organism evidence="2 3">
    <name type="scientific">Streptomyces alboflavus</name>
    <dbReference type="NCBI Taxonomy" id="67267"/>
    <lineage>
        <taxon>Bacteria</taxon>
        <taxon>Bacillati</taxon>
        <taxon>Actinomycetota</taxon>
        <taxon>Actinomycetes</taxon>
        <taxon>Kitasatosporales</taxon>
        <taxon>Streptomycetaceae</taxon>
        <taxon>Streptomyces</taxon>
    </lineage>
</organism>
<keyword evidence="3" id="KW-1185">Reference proteome</keyword>
<dbReference type="eggNOG" id="ENOG50318S9">
    <property type="taxonomic scope" value="Bacteria"/>
</dbReference>
<dbReference type="OrthoDB" id="4548588at2"/>
<evidence type="ECO:0000313" key="2">
    <source>
        <dbReference type="EMBL" id="ARX85009.1"/>
    </source>
</evidence>
<keyword evidence="1" id="KW-0472">Membrane</keyword>
<feature type="transmembrane region" description="Helical" evidence="1">
    <location>
        <begin position="88"/>
        <end position="106"/>
    </location>
</feature>
<feature type="transmembrane region" description="Helical" evidence="1">
    <location>
        <begin position="153"/>
        <end position="172"/>
    </location>
</feature>
<dbReference type="RefSeq" id="WP_087885032.1">
    <property type="nucleotide sequence ID" value="NZ_CP021748.1"/>
</dbReference>
<gene>
    <name evidence="2" type="ORF">SMD44_04467</name>
</gene>
<keyword evidence="1" id="KW-1133">Transmembrane helix</keyword>
<reference evidence="2 3" key="1">
    <citation type="submission" date="2017-05" db="EMBL/GenBank/DDBJ databases">
        <title>Streptomyces alboflavus Genome sequencing and assembly.</title>
        <authorList>
            <person name="Wang Y."/>
            <person name="Du B."/>
            <person name="Ding Y."/>
            <person name="Liu H."/>
            <person name="Hou Q."/>
            <person name="Liu K."/>
            <person name="Wang C."/>
            <person name="Yao L."/>
        </authorList>
    </citation>
    <scope>NUCLEOTIDE SEQUENCE [LARGE SCALE GENOMIC DNA]</scope>
    <source>
        <strain evidence="2 3">MDJK44</strain>
    </source>
</reference>
<evidence type="ECO:0000313" key="3">
    <source>
        <dbReference type="Proteomes" id="UP000195880"/>
    </source>
</evidence>
<name>A0A1Z1WF32_9ACTN</name>
<keyword evidence="1" id="KW-0812">Transmembrane</keyword>
<feature type="transmembrane region" description="Helical" evidence="1">
    <location>
        <begin position="62"/>
        <end position="81"/>
    </location>
</feature>